<dbReference type="AlphaFoldDB" id="A0A099ICV7"/>
<keyword evidence="2" id="KW-0732">Signal</keyword>
<proteinExistence type="predicted"/>
<protein>
    <recommendedName>
        <fullName evidence="5">Lipoprotein</fullName>
    </recommendedName>
</protein>
<evidence type="ECO:0000313" key="3">
    <source>
        <dbReference type="EMBL" id="KGJ54793.1"/>
    </source>
</evidence>
<evidence type="ECO:0000256" key="2">
    <source>
        <dbReference type="SAM" id="SignalP"/>
    </source>
</evidence>
<feature type="signal peptide" evidence="2">
    <location>
        <begin position="1"/>
        <end position="19"/>
    </location>
</feature>
<dbReference type="RefSeq" id="WP_044903775.1">
    <property type="nucleotide sequence ID" value="NZ_JQIF01000009.1"/>
</dbReference>
<organism evidence="3 4">
    <name type="scientific">Clostridium innocuum</name>
    <dbReference type="NCBI Taxonomy" id="1522"/>
    <lineage>
        <taxon>Bacteria</taxon>
        <taxon>Bacillati</taxon>
        <taxon>Bacillota</taxon>
        <taxon>Clostridia</taxon>
        <taxon>Eubacteriales</taxon>
        <taxon>Clostridiaceae</taxon>
        <taxon>Clostridium</taxon>
    </lineage>
</organism>
<evidence type="ECO:0008006" key="5">
    <source>
        <dbReference type="Google" id="ProtNLM"/>
    </source>
</evidence>
<dbReference type="PROSITE" id="PS51257">
    <property type="entry name" value="PROKAR_LIPOPROTEIN"/>
    <property type="match status" value="1"/>
</dbReference>
<dbReference type="Proteomes" id="UP000030008">
    <property type="component" value="Unassembled WGS sequence"/>
</dbReference>
<evidence type="ECO:0000256" key="1">
    <source>
        <dbReference type="SAM" id="MobiDB-lite"/>
    </source>
</evidence>
<sequence>MKKLLFVLLAGMLMLTGCGGGNDDKSGEAPKSNDESSTELSTKEVSTKLREINDWYVTDIWNVGLCDIGYYTSSGTSATGEELDIELTLKQYNEAVAKLEEYNTFVNGLKDKKYDDVKFAWEKLYKGIKESDKIVQSNEIKAKSGLDLKTDKLSQYQTAFQKYINALSES</sequence>
<dbReference type="EMBL" id="JQIF01000009">
    <property type="protein sequence ID" value="KGJ54793.1"/>
    <property type="molecule type" value="Genomic_DNA"/>
</dbReference>
<evidence type="ECO:0000313" key="4">
    <source>
        <dbReference type="Proteomes" id="UP000030008"/>
    </source>
</evidence>
<name>A0A099ICV7_CLOIN</name>
<gene>
    <name evidence="3" type="ORF">CIAN88_02270</name>
</gene>
<feature type="chain" id="PRO_5039558987" description="Lipoprotein" evidence="2">
    <location>
        <begin position="20"/>
        <end position="170"/>
    </location>
</feature>
<accession>A0A099ICV7</accession>
<feature type="compositionally biased region" description="Basic and acidic residues" evidence="1">
    <location>
        <begin position="23"/>
        <end position="34"/>
    </location>
</feature>
<reference evidence="3 4" key="1">
    <citation type="submission" date="2014-08" db="EMBL/GenBank/DDBJ databases">
        <title>Clostridium innocuum, an unnegligible vancomycin-resistant pathogen causing extra-intestinal infections.</title>
        <authorList>
            <person name="Feng Y."/>
            <person name="Chiu C.-H."/>
        </authorList>
    </citation>
    <scope>NUCLEOTIDE SEQUENCE [LARGE SCALE GENOMIC DNA]</scope>
    <source>
        <strain evidence="3 4">AN88</strain>
    </source>
</reference>
<comment type="caution">
    <text evidence="3">The sequence shown here is derived from an EMBL/GenBank/DDBJ whole genome shotgun (WGS) entry which is preliminary data.</text>
</comment>
<feature type="region of interest" description="Disordered" evidence="1">
    <location>
        <begin position="23"/>
        <end position="42"/>
    </location>
</feature>